<protein>
    <submittedName>
        <fullName evidence="2">Uncharacterized protein</fullName>
    </submittedName>
</protein>
<evidence type="ECO:0000256" key="1">
    <source>
        <dbReference type="SAM" id="Phobius"/>
    </source>
</evidence>
<name>A0A0L8HDJ4_OCTBM</name>
<sequence>MAGDSFEEWKHVIWFCRQQFIFAMIAAGCFALEKFDSDDLFLACCECIY</sequence>
<reference evidence="2" key="1">
    <citation type="submission" date="2015-07" db="EMBL/GenBank/DDBJ databases">
        <title>MeaNS - Measles Nucleotide Surveillance Program.</title>
        <authorList>
            <person name="Tran T."/>
            <person name="Druce J."/>
        </authorList>
    </citation>
    <scope>NUCLEOTIDE SEQUENCE</scope>
    <source>
        <strain evidence="2">UCB-OBI-ISO-001</strain>
        <tissue evidence="2">Gonad</tissue>
    </source>
</reference>
<keyword evidence="1" id="KW-0472">Membrane</keyword>
<dbReference type="AlphaFoldDB" id="A0A0L8HDJ4"/>
<gene>
    <name evidence="2" type="ORF">OCBIM_22016899mg</name>
</gene>
<organism evidence="2">
    <name type="scientific">Octopus bimaculoides</name>
    <name type="common">California two-spotted octopus</name>
    <dbReference type="NCBI Taxonomy" id="37653"/>
    <lineage>
        <taxon>Eukaryota</taxon>
        <taxon>Metazoa</taxon>
        <taxon>Spiralia</taxon>
        <taxon>Lophotrochozoa</taxon>
        <taxon>Mollusca</taxon>
        <taxon>Cephalopoda</taxon>
        <taxon>Coleoidea</taxon>
        <taxon>Octopodiformes</taxon>
        <taxon>Octopoda</taxon>
        <taxon>Incirrata</taxon>
        <taxon>Octopodidae</taxon>
        <taxon>Octopus</taxon>
    </lineage>
</organism>
<evidence type="ECO:0000313" key="2">
    <source>
        <dbReference type="EMBL" id="KOF87411.1"/>
    </source>
</evidence>
<keyword evidence="1" id="KW-0812">Transmembrane</keyword>
<feature type="transmembrane region" description="Helical" evidence="1">
    <location>
        <begin position="12"/>
        <end position="32"/>
    </location>
</feature>
<accession>A0A0L8HDJ4</accession>
<proteinExistence type="predicted"/>
<keyword evidence="1" id="KW-1133">Transmembrane helix</keyword>
<dbReference type="EMBL" id="KQ418420">
    <property type="protein sequence ID" value="KOF87411.1"/>
    <property type="molecule type" value="Genomic_DNA"/>
</dbReference>